<dbReference type="PANTHER" id="PTHR23512:SF3">
    <property type="entry name" value="MAJOR FACILITATOR SUPERFAMILY DOMAIN-CONTAINING PROTEIN 1"/>
    <property type="match status" value="1"/>
</dbReference>
<gene>
    <name evidence="27" type="ORF">J8273_7227</name>
</gene>
<dbReference type="InterPro" id="IPR011701">
    <property type="entry name" value="MFS"/>
</dbReference>
<comment type="caution">
    <text evidence="27">The sequence shown here is derived from an EMBL/GenBank/DDBJ whole genome shotgun (WGS) entry which is preliminary data.</text>
</comment>
<comment type="catalytic activity">
    <reaction evidence="9">
        <text>L-histidyl-glycine(out) = L-histidyl-glycine(in)</text>
        <dbReference type="Rhea" id="RHEA:79395"/>
        <dbReference type="ChEBI" id="CHEBI:229957"/>
    </reaction>
</comment>
<evidence type="ECO:0000256" key="21">
    <source>
        <dbReference type="ARBA" id="ARBA00044985"/>
    </source>
</evidence>
<evidence type="ECO:0000313" key="28">
    <source>
        <dbReference type="Proteomes" id="UP000717585"/>
    </source>
</evidence>
<dbReference type="OrthoDB" id="424834at2759"/>
<evidence type="ECO:0000313" key="27">
    <source>
        <dbReference type="EMBL" id="KAG9390954.1"/>
    </source>
</evidence>
<dbReference type="AlphaFoldDB" id="A0A8J6DXT3"/>
<evidence type="ECO:0000256" key="24">
    <source>
        <dbReference type="ARBA" id="ARBA00046376"/>
    </source>
</evidence>
<reference evidence="27" key="1">
    <citation type="submission" date="2021-05" db="EMBL/GenBank/DDBJ databases">
        <title>A free-living protist that lacks canonical eukaryotic 1 DNA replication and segregation systems.</title>
        <authorList>
            <person name="Salas-Leiva D.E."/>
            <person name="Tromer E.C."/>
            <person name="Curtis B.A."/>
            <person name="Jerlstrom-Hultqvist J."/>
            <person name="Kolisko M."/>
            <person name="Yi Z."/>
            <person name="Salas-Leiva J.S."/>
            <person name="Gallot-Lavallee L."/>
            <person name="Kops G.J.P.L."/>
            <person name="Archibald J.M."/>
            <person name="Simpson A.G.B."/>
            <person name="Roger A.J."/>
        </authorList>
    </citation>
    <scope>NUCLEOTIDE SEQUENCE</scope>
    <source>
        <strain evidence="27">BICM</strain>
    </source>
</reference>
<evidence type="ECO:0000256" key="1">
    <source>
        <dbReference type="ARBA" id="ARBA00004155"/>
    </source>
</evidence>
<organism evidence="27 28">
    <name type="scientific">Carpediemonas membranifera</name>
    <dbReference type="NCBI Taxonomy" id="201153"/>
    <lineage>
        <taxon>Eukaryota</taxon>
        <taxon>Metamonada</taxon>
        <taxon>Carpediemonas-like organisms</taxon>
        <taxon>Carpediemonas</taxon>
    </lineage>
</organism>
<evidence type="ECO:0000256" key="13">
    <source>
        <dbReference type="ARBA" id="ARBA00044893"/>
    </source>
</evidence>
<evidence type="ECO:0000256" key="10">
    <source>
        <dbReference type="ARBA" id="ARBA00044881"/>
    </source>
</evidence>
<name>A0A8J6DXT3_9EUKA</name>
<dbReference type="Pfam" id="PF07690">
    <property type="entry name" value="MFS_1"/>
    <property type="match status" value="1"/>
</dbReference>
<keyword evidence="5 26" id="KW-1133">Transmembrane helix</keyword>
<evidence type="ECO:0000256" key="7">
    <source>
        <dbReference type="ARBA" id="ARBA00023228"/>
    </source>
</evidence>
<evidence type="ECO:0000256" key="14">
    <source>
        <dbReference type="ARBA" id="ARBA00044898"/>
    </source>
</evidence>
<feature type="transmembrane region" description="Helical" evidence="26">
    <location>
        <begin position="5"/>
        <end position="25"/>
    </location>
</feature>
<evidence type="ECO:0000256" key="3">
    <source>
        <dbReference type="ARBA" id="ARBA00022448"/>
    </source>
</evidence>
<dbReference type="InterPro" id="IPR036259">
    <property type="entry name" value="MFS_trans_sf"/>
</dbReference>
<evidence type="ECO:0000256" key="17">
    <source>
        <dbReference type="ARBA" id="ARBA00044903"/>
    </source>
</evidence>
<feature type="transmembrane region" description="Helical" evidence="26">
    <location>
        <begin position="178"/>
        <end position="200"/>
    </location>
</feature>
<dbReference type="InterPro" id="IPR052187">
    <property type="entry name" value="MFSD1"/>
</dbReference>
<evidence type="ECO:0000256" key="11">
    <source>
        <dbReference type="ARBA" id="ARBA00044884"/>
    </source>
</evidence>
<comment type="subunit">
    <text evidence="24">Homodimer. Interacts with lysosomal protein GLMP (via lumenal domain); the interaction starts while both proteins are still in the endoplasmic reticulum and is required for stabilization of MFSD1 in lysosomes but has no direct effect on its targeting to lysosomes or transporter activity.</text>
</comment>
<dbReference type="Gene3D" id="1.20.1250.20">
    <property type="entry name" value="MFS general substrate transporter like domains"/>
    <property type="match status" value="1"/>
</dbReference>
<evidence type="ECO:0000256" key="22">
    <source>
        <dbReference type="ARBA" id="ARBA00045018"/>
    </source>
</evidence>
<evidence type="ECO:0000256" key="6">
    <source>
        <dbReference type="ARBA" id="ARBA00023136"/>
    </source>
</evidence>
<comment type="catalytic activity">
    <reaction evidence="17">
        <text>L-arginyl-glycine(out) = L-arginyl-glycine(in)</text>
        <dbReference type="Rhea" id="RHEA:79391"/>
        <dbReference type="ChEBI" id="CHEBI:229955"/>
    </reaction>
</comment>
<evidence type="ECO:0000256" key="16">
    <source>
        <dbReference type="ARBA" id="ARBA00044900"/>
    </source>
</evidence>
<evidence type="ECO:0000256" key="12">
    <source>
        <dbReference type="ARBA" id="ARBA00044891"/>
    </source>
</evidence>
<keyword evidence="3" id="KW-0813">Transport</keyword>
<sequence>MLLLVLTAVSVVALLSVMFFLYLMIDMPSGCGQYLLDRGLDATAYGVLSSIYGWVNCVLPLFAGLMLDVIGRTKSYIIFTACIGSGTLLFLLGTATLDAPFHFSPMAAFVVMSVGRLVFAVGGDSAVCANDTMLTALLPPAVVATSITISITICRGGSVVSMNAVPLLIDQVGLGPSMYVVMTLLLPFTVAVTAASILGLTAIHLRRDHIVCVVEDGVAALPDETPPETAEAPTLAPAPLLYRARGAVSIPTVGLLLALMCLPSVGLTSFGWMAVGQVVLVARSGLDADVAARLASISGLISMTAPLWAFFIDRFRKQLVLMLLSGVLSLAAFTLLLIPDSPPLLSMVLQGVAFSIASPCCWSSVPLCIREQKFGVVFGLLSCTLNLGLGLTALVAPALMTLNWVLSIAWFIACSLFTLVAVVFFIVYDFRYNHGRLWSTKADRPKTTRPPTPRAYPEVTGGELGQWE</sequence>
<comment type="similarity">
    <text evidence="2">Belongs to the major facilitator superfamily.</text>
</comment>
<evidence type="ECO:0000256" key="8">
    <source>
        <dbReference type="ARBA" id="ARBA00044876"/>
    </source>
</evidence>
<keyword evidence="4 26" id="KW-0812">Transmembrane</keyword>
<feature type="transmembrane region" description="Helical" evidence="26">
    <location>
        <begin position="374"/>
        <end position="396"/>
    </location>
</feature>
<feature type="transmembrane region" description="Helical" evidence="26">
    <location>
        <begin position="253"/>
        <end position="274"/>
    </location>
</feature>
<dbReference type="GO" id="GO:0022857">
    <property type="term" value="F:transmembrane transporter activity"/>
    <property type="evidence" value="ECO:0007669"/>
    <property type="project" value="InterPro"/>
</dbReference>
<evidence type="ECO:0000256" key="18">
    <source>
        <dbReference type="ARBA" id="ARBA00044912"/>
    </source>
</evidence>
<comment type="catalytic activity">
    <reaction evidence="13">
        <text>L-alpha-aminoacyl-L-lysine(out) = L-alpha-aminoacyl-L-lysine(in)</text>
        <dbReference type="Rhea" id="RHEA:79383"/>
        <dbReference type="ChEBI" id="CHEBI:229966"/>
    </reaction>
</comment>
<evidence type="ECO:0000256" key="9">
    <source>
        <dbReference type="ARBA" id="ARBA00044878"/>
    </source>
</evidence>
<evidence type="ECO:0000256" key="15">
    <source>
        <dbReference type="ARBA" id="ARBA00044899"/>
    </source>
</evidence>
<dbReference type="PANTHER" id="PTHR23512">
    <property type="entry name" value="MAJOR FACILITATOR SUPERFAMILY DOMAIN-CONTAINING PROTEIN 1"/>
    <property type="match status" value="1"/>
</dbReference>
<dbReference type="GO" id="GO:0005765">
    <property type="term" value="C:lysosomal membrane"/>
    <property type="evidence" value="ECO:0007669"/>
    <property type="project" value="UniProtKB-SubCell"/>
</dbReference>
<comment type="catalytic activity">
    <reaction evidence="10">
        <text>L-alpha-aminoacyl-L-arginine(out) = L-alpha-aminoacyl-L-arginine(in)</text>
        <dbReference type="Rhea" id="RHEA:79367"/>
        <dbReference type="ChEBI" id="CHEBI:229968"/>
    </reaction>
</comment>
<feature type="region of interest" description="Disordered" evidence="25">
    <location>
        <begin position="443"/>
        <end position="468"/>
    </location>
</feature>
<evidence type="ECO:0000256" key="4">
    <source>
        <dbReference type="ARBA" id="ARBA00022692"/>
    </source>
</evidence>
<comment type="catalytic activity">
    <reaction evidence="12">
        <text>L-lysyl-L-alpha-amino acid(out) = L-lysyl-L-alpha-amino acid(in)</text>
        <dbReference type="Rhea" id="RHEA:79387"/>
        <dbReference type="ChEBI" id="CHEBI:229965"/>
    </reaction>
</comment>
<comment type="catalytic activity">
    <reaction evidence="8">
        <text>L-lysyl-L-alanine(out) = L-lysyl-L-alanine(in)</text>
        <dbReference type="Rhea" id="RHEA:79399"/>
        <dbReference type="ChEBI" id="CHEBI:229954"/>
    </reaction>
</comment>
<comment type="catalytic activity">
    <reaction evidence="14">
        <text>L-aspartyl-L-lysine(out) = L-aspartyl-L-lysine(in)</text>
        <dbReference type="Rhea" id="RHEA:79411"/>
        <dbReference type="ChEBI" id="CHEBI:229953"/>
    </reaction>
</comment>
<dbReference type="SUPFAM" id="SSF103473">
    <property type="entry name" value="MFS general substrate transporter"/>
    <property type="match status" value="1"/>
</dbReference>
<evidence type="ECO:0000256" key="25">
    <source>
        <dbReference type="SAM" id="MobiDB-lite"/>
    </source>
</evidence>
<comment type="catalytic activity">
    <reaction evidence="16">
        <text>L-lysyl-L-lysine(out) = L-lysyl-L-lysine(in)</text>
        <dbReference type="Rhea" id="RHEA:79403"/>
        <dbReference type="ChEBI" id="CHEBI:229956"/>
    </reaction>
</comment>
<feature type="transmembrane region" description="Helical" evidence="26">
    <location>
        <begin position="344"/>
        <end position="362"/>
    </location>
</feature>
<feature type="transmembrane region" description="Helical" evidence="26">
    <location>
        <begin position="319"/>
        <end position="338"/>
    </location>
</feature>
<evidence type="ECO:0000256" key="19">
    <source>
        <dbReference type="ARBA" id="ARBA00044919"/>
    </source>
</evidence>
<keyword evidence="7" id="KW-0458">Lysosome</keyword>
<evidence type="ECO:0000256" key="26">
    <source>
        <dbReference type="SAM" id="Phobius"/>
    </source>
</evidence>
<evidence type="ECO:0000256" key="23">
    <source>
        <dbReference type="ARBA" id="ARBA00045709"/>
    </source>
</evidence>
<comment type="function">
    <text evidence="23">Lysosomal dipeptide uniporter that selectively exports lysine, arginine or histidine-containing dipeptides with a net positive charge from the lysosome lumen into the cytosol. Could play a role in a specific type of protein O-glycosylation indirectly regulating macrophages migration and tissue invasion. Also essential for liver homeostasis.</text>
</comment>
<comment type="catalytic activity">
    <reaction evidence="11">
        <text>L-alpha-aminoacyl-L-histidine(out) = L-alpha-aminoacyl-L-histidine(in)</text>
        <dbReference type="Rhea" id="RHEA:79375"/>
        <dbReference type="ChEBI" id="CHEBI:229967"/>
    </reaction>
</comment>
<feature type="transmembrane region" description="Helical" evidence="26">
    <location>
        <begin position="76"/>
        <end position="97"/>
    </location>
</feature>
<dbReference type="EMBL" id="JAHDYR010000062">
    <property type="protein sequence ID" value="KAG9390954.1"/>
    <property type="molecule type" value="Genomic_DNA"/>
</dbReference>
<comment type="subcellular location">
    <subcellularLocation>
        <location evidence="1">Lysosome membrane</location>
        <topology evidence="1">Multi-pass membrane protein</topology>
    </subcellularLocation>
</comment>
<comment type="catalytic activity">
    <reaction evidence="15">
        <text>L-arginyl-L-alpha-amino acid(out) = L-arginyl-L-alpha-amino acid(in)</text>
        <dbReference type="Rhea" id="RHEA:79371"/>
        <dbReference type="ChEBI" id="CHEBI:84315"/>
    </reaction>
</comment>
<accession>A0A8J6DXT3</accession>
<keyword evidence="28" id="KW-1185">Reference proteome</keyword>
<feature type="transmembrane region" description="Helical" evidence="26">
    <location>
        <begin position="103"/>
        <end position="122"/>
    </location>
</feature>
<comment type="catalytic activity">
    <reaction evidence="18">
        <text>L-histidyl-L-alpha-amino acid(out) = L-histidyl-L-alpha-amino acid(in)</text>
        <dbReference type="Rhea" id="RHEA:79379"/>
        <dbReference type="ChEBI" id="CHEBI:229964"/>
    </reaction>
</comment>
<evidence type="ECO:0000256" key="2">
    <source>
        <dbReference type="ARBA" id="ARBA00008335"/>
    </source>
</evidence>
<keyword evidence="6 26" id="KW-0472">Membrane</keyword>
<dbReference type="Proteomes" id="UP000717585">
    <property type="component" value="Unassembled WGS sequence"/>
</dbReference>
<feature type="transmembrane region" description="Helical" evidence="26">
    <location>
        <begin position="134"/>
        <end position="158"/>
    </location>
</feature>
<feature type="transmembrane region" description="Helical" evidence="26">
    <location>
        <begin position="408"/>
        <end position="428"/>
    </location>
</feature>
<comment type="catalytic activity">
    <reaction evidence="19">
        <text>L-alanyl-L-lysine(out) = L-alanyl-L-lysine(in)</text>
        <dbReference type="Rhea" id="RHEA:79415"/>
        <dbReference type="ChEBI" id="CHEBI:192470"/>
    </reaction>
</comment>
<evidence type="ECO:0000256" key="5">
    <source>
        <dbReference type="ARBA" id="ARBA00022989"/>
    </source>
</evidence>
<comment type="catalytic activity">
    <reaction evidence="20">
        <text>L-lysyl-glycine(out) = L-lysyl-glycine(in)</text>
        <dbReference type="Rhea" id="RHEA:79407"/>
        <dbReference type="ChEBI" id="CHEBI:191202"/>
    </reaction>
</comment>
<evidence type="ECO:0000256" key="20">
    <source>
        <dbReference type="ARBA" id="ARBA00044924"/>
    </source>
</evidence>
<protein>
    <recommendedName>
        <fullName evidence="21">Lysosomal dipeptide transporter MFSD1</fullName>
    </recommendedName>
    <alternativeName>
        <fullName evidence="22">Major facilitator superfamily domain-containing protein 1</fullName>
    </alternativeName>
</protein>
<proteinExistence type="inferred from homology"/>
<feature type="transmembrane region" description="Helical" evidence="26">
    <location>
        <begin position="294"/>
        <end position="312"/>
    </location>
</feature>
<feature type="transmembrane region" description="Helical" evidence="26">
    <location>
        <begin position="45"/>
        <end position="67"/>
    </location>
</feature>